<reference evidence="1" key="2">
    <citation type="submission" date="2018-03" db="EMBL/GenBank/DDBJ databases">
        <title>The Triticum urartu genome reveals the dynamic nature of wheat genome evolution.</title>
        <authorList>
            <person name="Ling H."/>
            <person name="Ma B."/>
            <person name="Shi X."/>
            <person name="Liu H."/>
            <person name="Dong L."/>
            <person name="Sun H."/>
            <person name="Cao Y."/>
            <person name="Gao Q."/>
            <person name="Zheng S."/>
            <person name="Li Y."/>
            <person name="Yu Y."/>
            <person name="Du H."/>
            <person name="Qi M."/>
            <person name="Li Y."/>
            <person name="Yu H."/>
            <person name="Cui Y."/>
            <person name="Wang N."/>
            <person name="Chen C."/>
            <person name="Wu H."/>
            <person name="Zhao Y."/>
            <person name="Zhang J."/>
            <person name="Li Y."/>
            <person name="Zhou W."/>
            <person name="Zhang B."/>
            <person name="Hu W."/>
            <person name="Eijk M."/>
            <person name="Tang J."/>
            <person name="Witsenboer H."/>
            <person name="Zhao S."/>
            <person name="Li Z."/>
            <person name="Zhang A."/>
            <person name="Wang D."/>
            <person name="Liang C."/>
        </authorList>
    </citation>
    <scope>NUCLEOTIDE SEQUENCE [LARGE SCALE GENOMIC DNA]</scope>
    <source>
        <strain evidence="1">cv. G1812</strain>
    </source>
</reference>
<reference evidence="2" key="1">
    <citation type="journal article" date="2013" name="Nature">
        <title>Draft genome of the wheat A-genome progenitor Triticum urartu.</title>
        <authorList>
            <person name="Ling H.Q."/>
            <person name="Zhao S."/>
            <person name="Liu D."/>
            <person name="Wang J."/>
            <person name="Sun H."/>
            <person name="Zhang C."/>
            <person name="Fan H."/>
            <person name="Li D."/>
            <person name="Dong L."/>
            <person name="Tao Y."/>
            <person name="Gao C."/>
            <person name="Wu H."/>
            <person name="Li Y."/>
            <person name="Cui Y."/>
            <person name="Guo X."/>
            <person name="Zheng S."/>
            <person name="Wang B."/>
            <person name="Yu K."/>
            <person name="Liang Q."/>
            <person name="Yang W."/>
            <person name="Lou X."/>
            <person name="Chen J."/>
            <person name="Feng M."/>
            <person name="Jian J."/>
            <person name="Zhang X."/>
            <person name="Luo G."/>
            <person name="Jiang Y."/>
            <person name="Liu J."/>
            <person name="Wang Z."/>
            <person name="Sha Y."/>
            <person name="Zhang B."/>
            <person name="Wu H."/>
            <person name="Tang D."/>
            <person name="Shen Q."/>
            <person name="Xue P."/>
            <person name="Zou S."/>
            <person name="Wang X."/>
            <person name="Liu X."/>
            <person name="Wang F."/>
            <person name="Yang Y."/>
            <person name="An X."/>
            <person name="Dong Z."/>
            <person name="Zhang K."/>
            <person name="Zhang X."/>
            <person name="Luo M.C."/>
            <person name="Dvorak J."/>
            <person name="Tong Y."/>
            <person name="Wang J."/>
            <person name="Yang H."/>
            <person name="Li Z."/>
            <person name="Wang D."/>
            <person name="Zhang A."/>
            <person name="Wang J."/>
        </authorList>
    </citation>
    <scope>NUCLEOTIDE SEQUENCE</scope>
    <source>
        <strain evidence="2">cv. G1812</strain>
    </source>
</reference>
<accession>A0A8R7QFP5</accession>
<dbReference type="EnsemblPlants" id="TuG1812G0500002653.01.T01">
    <property type="protein sequence ID" value="TuG1812G0500002653.01.T01"/>
    <property type="gene ID" value="TuG1812G0500002653.01"/>
</dbReference>
<name>A0A8R7QFP5_TRIUA</name>
<protein>
    <submittedName>
        <fullName evidence="1">Uncharacterized protein</fullName>
    </submittedName>
</protein>
<keyword evidence="2" id="KW-1185">Reference proteome</keyword>
<evidence type="ECO:0000313" key="1">
    <source>
        <dbReference type="EnsemblPlants" id="TuG1812G0500002653.01.T01"/>
    </source>
</evidence>
<dbReference type="AlphaFoldDB" id="A0A8R7QFP5"/>
<dbReference type="Gramene" id="TuG1812G0500002653.01.T01">
    <property type="protein sequence ID" value="TuG1812G0500002653.01.T01"/>
    <property type="gene ID" value="TuG1812G0500002653.01"/>
</dbReference>
<proteinExistence type="predicted"/>
<reference evidence="1" key="3">
    <citation type="submission" date="2022-06" db="UniProtKB">
        <authorList>
            <consortium name="EnsemblPlants"/>
        </authorList>
    </citation>
    <scope>IDENTIFICATION</scope>
</reference>
<sequence length="87" mass="10035">MHPHHCRQPHAPARIPSPLLDVKFTLQQKQDAQVHLLYAFQFIYFRWSVFVSVGQLLNILVPLSTCITTGKVQKSELNKFNMVYAPT</sequence>
<organism evidence="1 2">
    <name type="scientific">Triticum urartu</name>
    <name type="common">Red wild einkorn</name>
    <name type="synonym">Crithodium urartu</name>
    <dbReference type="NCBI Taxonomy" id="4572"/>
    <lineage>
        <taxon>Eukaryota</taxon>
        <taxon>Viridiplantae</taxon>
        <taxon>Streptophyta</taxon>
        <taxon>Embryophyta</taxon>
        <taxon>Tracheophyta</taxon>
        <taxon>Spermatophyta</taxon>
        <taxon>Magnoliopsida</taxon>
        <taxon>Liliopsida</taxon>
        <taxon>Poales</taxon>
        <taxon>Poaceae</taxon>
        <taxon>BOP clade</taxon>
        <taxon>Pooideae</taxon>
        <taxon>Triticodae</taxon>
        <taxon>Triticeae</taxon>
        <taxon>Triticinae</taxon>
        <taxon>Triticum</taxon>
    </lineage>
</organism>
<dbReference type="Proteomes" id="UP000015106">
    <property type="component" value="Chromosome 5"/>
</dbReference>
<evidence type="ECO:0000313" key="2">
    <source>
        <dbReference type="Proteomes" id="UP000015106"/>
    </source>
</evidence>